<feature type="transmembrane region" description="Helical" evidence="7">
    <location>
        <begin position="301"/>
        <end position="319"/>
    </location>
</feature>
<evidence type="ECO:0000256" key="5">
    <source>
        <dbReference type="ARBA" id="ARBA00022989"/>
    </source>
</evidence>
<feature type="transmembrane region" description="Helical" evidence="7">
    <location>
        <begin position="340"/>
        <end position="362"/>
    </location>
</feature>
<evidence type="ECO:0000259" key="8">
    <source>
        <dbReference type="PROSITE" id="PS50850"/>
    </source>
</evidence>
<dbReference type="PANTHER" id="PTHR42718">
    <property type="entry name" value="MAJOR FACILITATOR SUPERFAMILY MULTIDRUG TRANSPORTER MFSC"/>
    <property type="match status" value="1"/>
</dbReference>
<dbReference type="SUPFAM" id="SSF103473">
    <property type="entry name" value="MFS general substrate transporter"/>
    <property type="match status" value="1"/>
</dbReference>
<dbReference type="GO" id="GO:0022857">
    <property type="term" value="F:transmembrane transporter activity"/>
    <property type="evidence" value="ECO:0007669"/>
    <property type="project" value="InterPro"/>
</dbReference>
<dbReference type="GO" id="GO:0005886">
    <property type="term" value="C:plasma membrane"/>
    <property type="evidence" value="ECO:0007669"/>
    <property type="project" value="UniProtKB-SubCell"/>
</dbReference>
<keyword evidence="2" id="KW-0813">Transport</keyword>
<evidence type="ECO:0000256" key="2">
    <source>
        <dbReference type="ARBA" id="ARBA00022448"/>
    </source>
</evidence>
<feature type="transmembrane region" description="Helical" evidence="7">
    <location>
        <begin position="47"/>
        <end position="67"/>
    </location>
</feature>
<evidence type="ECO:0000256" key="7">
    <source>
        <dbReference type="SAM" id="Phobius"/>
    </source>
</evidence>
<dbReference type="InterPro" id="IPR036259">
    <property type="entry name" value="MFS_trans_sf"/>
</dbReference>
<feature type="transmembrane region" description="Helical" evidence="7">
    <location>
        <begin position="12"/>
        <end position="35"/>
    </location>
</feature>
<feature type="transmembrane region" description="Helical" evidence="7">
    <location>
        <begin position="247"/>
        <end position="265"/>
    </location>
</feature>
<dbReference type="PROSITE" id="PS50850">
    <property type="entry name" value="MFS"/>
    <property type="match status" value="1"/>
</dbReference>
<dbReference type="Pfam" id="PF07690">
    <property type="entry name" value="MFS_1"/>
    <property type="match status" value="1"/>
</dbReference>
<dbReference type="AlphaFoldDB" id="A0A380WQ30"/>
<feature type="domain" description="Major facilitator superfamily (MFS) profile" evidence="8">
    <location>
        <begin position="13"/>
        <end position="391"/>
    </location>
</feature>
<dbReference type="InterPro" id="IPR011701">
    <property type="entry name" value="MFS"/>
</dbReference>
<keyword evidence="5 7" id="KW-1133">Transmembrane helix</keyword>
<dbReference type="Proteomes" id="UP000254701">
    <property type="component" value="Unassembled WGS sequence"/>
</dbReference>
<comment type="subcellular location">
    <subcellularLocation>
        <location evidence="1">Cell membrane</location>
        <topology evidence="1">Multi-pass membrane protein</topology>
    </subcellularLocation>
</comment>
<feature type="transmembrane region" description="Helical" evidence="7">
    <location>
        <begin position="368"/>
        <end position="387"/>
    </location>
</feature>
<evidence type="ECO:0000256" key="6">
    <source>
        <dbReference type="ARBA" id="ARBA00023136"/>
    </source>
</evidence>
<dbReference type="OrthoDB" id="7494101at2"/>
<keyword evidence="3" id="KW-1003">Cell membrane</keyword>
<dbReference type="RefSeq" id="WP_115732905.1">
    <property type="nucleotide sequence ID" value="NZ_BAAAVY010000037.1"/>
</dbReference>
<keyword evidence="4 7" id="KW-0812">Transmembrane</keyword>
<feature type="transmembrane region" description="Helical" evidence="7">
    <location>
        <begin position="104"/>
        <end position="125"/>
    </location>
</feature>
<feature type="transmembrane region" description="Helical" evidence="7">
    <location>
        <begin position="146"/>
        <end position="165"/>
    </location>
</feature>
<feature type="transmembrane region" description="Helical" evidence="7">
    <location>
        <begin position="171"/>
        <end position="190"/>
    </location>
</feature>
<evidence type="ECO:0000256" key="3">
    <source>
        <dbReference type="ARBA" id="ARBA00022475"/>
    </source>
</evidence>
<dbReference type="InterPro" id="IPR020846">
    <property type="entry name" value="MFS_dom"/>
</dbReference>
<proteinExistence type="predicted"/>
<feature type="transmembrane region" description="Helical" evidence="7">
    <location>
        <begin position="79"/>
        <end position="98"/>
    </location>
</feature>
<evidence type="ECO:0000313" key="9">
    <source>
        <dbReference type="EMBL" id="SUU90968.1"/>
    </source>
</evidence>
<gene>
    <name evidence="9" type="primary">bcr_5</name>
    <name evidence="9" type="ORF">NCTC10684_04228</name>
</gene>
<evidence type="ECO:0000256" key="1">
    <source>
        <dbReference type="ARBA" id="ARBA00004651"/>
    </source>
</evidence>
<protein>
    <submittedName>
        <fullName evidence="9">Sulfonamide resistance protein</fullName>
    </submittedName>
</protein>
<dbReference type="EMBL" id="UFSM01000001">
    <property type="protein sequence ID" value="SUU90968.1"/>
    <property type="molecule type" value="Genomic_DNA"/>
</dbReference>
<evidence type="ECO:0000313" key="10">
    <source>
        <dbReference type="Proteomes" id="UP000254701"/>
    </source>
</evidence>
<dbReference type="Gene3D" id="1.20.1720.10">
    <property type="entry name" value="Multidrug resistance protein D"/>
    <property type="match status" value="1"/>
</dbReference>
<accession>A0A380WQ30</accession>
<dbReference type="PANTHER" id="PTHR42718:SF46">
    <property type="entry name" value="BLR6921 PROTEIN"/>
    <property type="match status" value="1"/>
</dbReference>
<feature type="transmembrane region" description="Helical" evidence="7">
    <location>
        <begin position="277"/>
        <end position="295"/>
    </location>
</feature>
<organism evidence="9 10">
    <name type="scientific">Aminobacter aminovorans</name>
    <name type="common">Chelatobacter heintzii</name>
    <dbReference type="NCBI Taxonomy" id="83263"/>
    <lineage>
        <taxon>Bacteria</taxon>
        <taxon>Pseudomonadati</taxon>
        <taxon>Pseudomonadota</taxon>
        <taxon>Alphaproteobacteria</taxon>
        <taxon>Hyphomicrobiales</taxon>
        <taxon>Phyllobacteriaceae</taxon>
        <taxon>Aminobacter</taxon>
    </lineage>
</organism>
<feature type="transmembrane region" description="Helical" evidence="7">
    <location>
        <begin position="211"/>
        <end position="241"/>
    </location>
</feature>
<keyword evidence="6 7" id="KW-0472">Membrane</keyword>
<sequence>MTTGKHGGHAGIAFALIVTSTVLGIAGTDLVLPAVPSLPEVLGGTYAQAQFVLAAFVTGAALGLLVFGSLGARYDQRRLLVGSLVAYGLVSALAGFSVSLEMLIALRFLQGAAGAAAAVFAPGMIRALYGDERAIGKLGLLGSIESLTPALAPVAGVWLLSVAGWNASFEVIAALALLLAAAVATLGRHLPAVVSGRRSGGYAHLLRNATFLRYAVSHAFTLGALLVIVFAAPTVFVAALGAGLSDFIAMQLTGIATFIVAANATGRLTARFGAERMIWFGTALSALGGVAMLAYALFGGASTLVVTALFVPFNFGLGFRGPPGFHRAVVAAHGDDARGAALVVVAILGTTAAGTAVVAPFITLGLLPLALAAAALVLGALLLLALIPPLPER</sequence>
<evidence type="ECO:0000256" key="4">
    <source>
        <dbReference type="ARBA" id="ARBA00022692"/>
    </source>
</evidence>
<reference evidence="9 10" key="1">
    <citation type="submission" date="2018-06" db="EMBL/GenBank/DDBJ databases">
        <authorList>
            <consortium name="Pathogen Informatics"/>
            <person name="Doyle S."/>
        </authorList>
    </citation>
    <scope>NUCLEOTIDE SEQUENCE [LARGE SCALE GENOMIC DNA]</scope>
    <source>
        <strain evidence="9 10">NCTC10684</strain>
    </source>
</reference>
<name>A0A380WQ30_AMIAI</name>